<sequence length="68" mass="8066">MNKPEKRKLAKDAPYAYLQYDKGYNHCWYEYEKYLPDKKELTKLVNEGRLNGLSDEGIAKEILKRIGK</sequence>
<reference evidence="1" key="1">
    <citation type="journal article" date="2015" name="Nature">
        <title>Complex archaea that bridge the gap between prokaryotes and eukaryotes.</title>
        <authorList>
            <person name="Spang A."/>
            <person name="Saw J.H."/>
            <person name="Jorgensen S.L."/>
            <person name="Zaremba-Niedzwiedzka K."/>
            <person name="Martijn J."/>
            <person name="Lind A.E."/>
            <person name="van Eijk R."/>
            <person name="Schleper C."/>
            <person name="Guy L."/>
            <person name="Ettema T.J."/>
        </authorList>
    </citation>
    <scope>NUCLEOTIDE SEQUENCE</scope>
</reference>
<protein>
    <submittedName>
        <fullName evidence="1">Uncharacterized protein</fullName>
    </submittedName>
</protein>
<dbReference type="AlphaFoldDB" id="A0A0F9BIH9"/>
<accession>A0A0F9BIH9</accession>
<comment type="caution">
    <text evidence="1">The sequence shown here is derived from an EMBL/GenBank/DDBJ whole genome shotgun (WGS) entry which is preliminary data.</text>
</comment>
<name>A0A0F9BIH9_9ZZZZ</name>
<gene>
    <name evidence="1" type="ORF">LCGC14_2785450</name>
</gene>
<evidence type="ECO:0000313" key="1">
    <source>
        <dbReference type="EMBL" id="KKK84231.1"/>
    </source>
</evidence>
<dbReference type="EMBL" id="LAZR01051872">
    <property type="protein sequence ID" value="KKK84231.1"/>
    <property type="molecule type" value="Genomic_DNA"/>
</dbReference>
<organism evidence="1">
    <name type="scientific">marine sediment metagenome</name>
    <dbReference type="NCBI Taxonomy" id="412755"/>
    <lineage>
        <taxon>unclassified sequences</taxon>
        <taxon>metagenomes</taxon>
        <taxon>ecological metagenomes</taxon>
    </lineage>
</organism>
<proteinExistence type="predicted"/>